<organism evidence="14 15">
    <name type="scientific">Candidatus Berkelbacteria bacterium RBG_13_40_8</name>
    <dbReference type="NCBI Taxonomy" id="1797467"/>
    <lineage>
        <taxon>Bacteria</taxon>
        <taxon>Candidatus Berkelbacteria</taxon>
    </lineage>
</organism>
<feature type="transmembrane region" description="Helical" evidence="12">
    <location>
        <begin position="712"/>
        <end position="732"/>
    </location>
</feature>
<keyword evidence="8" id="KW-0460">Magnesium</keyword>
<gene>
    <name evidence="14" type="ORF">A2V71_00090</name>
</gene>
<dbReference type="Gene3D" id="3.40.50.1000">
    <property type="entry name" value="HAD superfamily/HAD-like"/>
    <property type="match status" value="1"/>
</dbReference>
<evidence type="ECO:0000256" key="7">
    <source>
        <dbReference type="ARBA" id="ARBA00022840"/>
    </source>
</evidence>
<evidence type="ECO:0000256" key="11">
    <source>
        <dbReference type="ARBA" id="ARBA00023136"/>
    </source>
</evidence>
<dbReference type="PANTHER" id="PTHR43294">
    <property type="entry name" value="SODIUM/POTASSIUM-TRANSPORTING ATPASE SUBUNIT ALPHA"/>
    <property type="match status" value="1"/>
</dbReference>
<dbReference type="PANTHER" id="PTHR43294:SF21">
    <property type="entry name" value="CATION TRANSPORTING ATPASE"/>
    <property type="match status" value="1"/>
</dbReference>
<feature type="transmembrane region" description="Helical" evidence="12">
    <location>
        <begin position="803"/>
        <end position="827"/>
    </location>
</feature>
<accession>A0A1F5DM95</accession>
<dbReference type="InterPro" id="IPR023299">
    <property type="entry name" value="ATPase_P-typ_cyto_dom_N"/>
</dbReference>
<dbReference type="GO" id="GO:0005524">
    <property type="term" value="F:ATP binding"/>
    <property type="evidence" value="ECO:0007669"/>
    <property type="project" value="UniProtKB-KW"/>
</dbReference>
<feature type="transmembrane region" description="Helical" evidence="12">
    <location>
        <begin position="667"/>
        <end position="691"/>
    </location>
</feature>
<dbReference type="SUPFAM" id="SSF56784">
    <property type="entry name" value="HAD-like"/>
    <property type="match status" value="1"/>
</dbReference>
<evidence type="ECO:0000256" key="12">
    <source>
        <dbReference type="SAM" id="Phobius"/>
    </source>
</evidence>
<keyword evidence="3" id="KW-1003">Cell membrane</keyword>
<dbReference type="Pfam" id="PF13246">
    <property type="entry name" value="Cation_ATPase"/>
    <property type="match status" value="1"/>
</dbReference>
<dbReference type="SFLD" id="SFLDF00027">
    <property type="entry name" value="p-type_atpase"/>
    <property type="match status" value="1"/>
</dbReference>
<evidence type="ECO:0000256" key="10">
    <source>
        <dbReference type="ARBA" id="ARBA00022989"/>
    </source>
</evidence>
<dbReference type="GO" id="GO:0016887">
    <property type="term" value="F:ATP hydrolysis activity"/>
    <property type="evidence" value="ECO:0007669"/>
    <property type="project" value="InterPro"/>
</dbReference>
<sequence>MEKLWKVPIEEVFSELKSNKEGLSDFEVDKRLLHFGYNSIKAGSSFSFIGHLLKQLGDFLILLLIFASVLSFLLGDSRNGIIIAVIVVFNIIIGFSQEYRAQKILKALNKLLPQMVRVKRGNTEKLVHASSLVPGDIVTLAQGDKVPADIRLIESYDLRVDEKMLTGESKPQIKNASFSSVKELPLTEIKNILYMGTIISSGEALGIVIGTGHNTEFGKIAQKTTQIEKKLSPLQEKTAQMSKRIAILAVFIIIGLVVYKYFVDRDILDAFIFSIAVAAALVPEGLPATIAIALSIGARNLAKKKALARNLVSVETLGSVTIICTDKTGTLTTGQMRVNDVWFEPNLEISNEEKKRLFYEALVLCNDAQIEKNTLGDPMEIALLEWAEKNGYSISQIKKKYEKVKDMPFNSKIRYMSTTFRDGGKTFSYLKGAPEVLMEICHLTEKERQIISKKFSEFAEKGFRVLAVAYNNLFLGLVSIYDPPREEARQAISKCREGHIRIIMITGDNPLTAATIAKMTGITFEHSPQMVLGEAIEKMSDTQLRNVLLGEPIFARALPEHKYRIVDNLIKMGEVVAVTGDGVNDAPALKHSDIGVAMGVSGTDVSREAADMVLLDDNFATIVVAVEEGRAIYDNIKKFLFFILSHNFGELLIILIGMILGLPLPLLAVQILAIDLGTDALPSLALIFEPPEKNVIKTKPRSNEVALLNKEGFFHLVLIGLIIGFGGIWNFSEVLKQAGYVAATTSSLITIVISQITFSFAARCPNTSIFRYPFWKNRYLIYAALFGLILILSIVYLKIFNEWILTSPVGISVWLRAFVAAFVLLIFEEVYKLIKKNYNKSSYEK</sequence>
<keyword evidence="5 12" id="KW-0812">Transmembrane</keyword>
<feature type="transmembrane region" description="Helical" evidence="12">
    <location>
        <begin position="56"/>
        <end position="74"/>
    </location>
</feature>
<dbReference type="Pfam" id="PF00122">
    <property type="entry name" value="E1-E2_ATPase"/>
    <property type="match status" value="1"/>
</dbReference>
<dbReference type="Gene3D" id="3.40.1110.10">
    <property type="entry name" value="Calcium-transporting ATPase, cytoplasmic domain N"/>
    <property type="match status" value="1"/>
</dbReference>
<dbReference type="Gene3D" id="1.20.1110.10">
    <property type="entry name" value="Calcium-transporting ATPase, transmembrane domain"/>
    <property type="match status" value="1"/>
</dbReference>
<evidence type="ECO:0000256" key="5">
    <source>
        <dbReference type="ARBA" id="ARBA00022692"/>
    </source>
</evidence>
<dbReference type="PRINTS" id="PR00120">
    <property type="entry name" value="HATPASE"/>
</dbReference>
<evidence type="ECO:0000256" key="6">
    <source>
        <dbReference type="ARBA" id="ARBA00022741"/>
    </source>
</evidence>
<dbReference type="InterPro" id="IPR044492">
    <property type="entry name" value="P_typ_ATPase_HD_dom"/>
</dbReference>
<comment type="similarity">
    <text evidence="2">Belongs to the cation transport ATPase (P-type) (TC 3.A.3) family. Type IIA subfamily.</text>
</comment>
<feature type="transmembrane region" description="Helical" evidence="12">
    <location>
        <begin position="268"/>
        <end position="296"/>
    </location>
</feature>
<dbReference type="Pfam" id="PF00689">
    <property type="entry name" value="Cation_ATPase_C"/>
    <property type="match status" value="1"/>
</dbReference>
<evidence type="ECO:0000313" key="14">
    <source>
        <dbReference type="EMBL" id="OGD56136.1"/>
    </source>
</evidence>
<dbReference type="InterPro" id="IPR050510">
    <property type="entry name" value="Cation_transp_ATPase_P-type"/>
</dbReference>
<dbReference type="SMART" id="SM00831">
    <property type="entry name" value="Cation_ATPase_N"/>
    <property type="match status" value="1"/>
</dbReference>
<dbReference type="InterPro" id="IPR018303">
    <property type="entry name" value="ATPase_P-typ_P_site"/>
</dbReference>
<dbReference type="SUPFAM" id="SSF81660">
    <property type="entry name" value="Metal cation-transporting ATPase, ATP-binding domain N"/>
    <property type="match status" value="1"/>
</dbReference>
<dbReference type="PRINTS" id="PR00119">
    <property type="entry name" value="CATATPASE"/>
</dbReference>
<dbReference type="Pfam" id="PF00690">
    <property type="entry name" value="Cation_ATPase_N"/>
    <property type="match status" value="1"/>
</dbReference>
<dbReference type="AlphaFoldDB" id="A0A1F5DM95"/>
<dbReference type="NCBIfam" id="TIGR01494">
    <property type="entry name" value="ATPase_P-type"/>
    <property type="match status" value="3"/>
</dbReference>
<dbReference type="SUPFAM" id="SSF81653">
    <property type="entry name" value="Calcium ATPase, transduction domain A"/>
    <property type="match status" value="1"/>
</dbReference>
<proteinExistence type="inferred from homology"/>
<dbReference type="InterPro" id="IPR008250">
    <property type="entry name" value="ATPase_P-typ_transduc_dom_A_sf"/>
</dbReference>
<dbReference type="PROSITE" id="PS00154">
    <property type="entry name" value="ATPASE_E1_E2"/>
    <property type="match status" value="1"/>
</dbReference>
<dbReference type="InterPro" id="IPR001757">
    <property type="entry name" value="P_typ_ATPase"/>
</dbReference>
<evidence type="ECO:0000256" key="9">
    <source>
        <dbReference type="ARBA" id="ARBA00022967"/>
    </source>
</evidence>
<evidence type="ECO:0000256" key="8">
    <source>
        <dbReference type="ARBA" id="ARBA00022842"/>
    </source>
</evidence>
<keyword evidence="10 12" id="KW-1133">Transmembrane helix</keyword>
<keyword evidence="7" id="KW-0067">ATP-binding</keyword>
<dbReference type="GO" id="GO:0005886">
    <property type="term" value="C:plasma membrane"/>
    <property type="evidence" value="ECO:0007669"/>
    <property type="project" value="UniProtKB-SubCell"/>
</dbReference>
<evidence type="ECO:0000313" key="15">
    <source>
        <dbReference type="Proteomes" id="UP000178764"/>
    </source>
</evidence>
<keyword evidence="6" id="KW-0547">Nucleotide-binding</keyword>
<dbReference type="InterPro" id="IPR023298">
    <property type="entry name" value="ATPase_P-typ_TM_dom_sf"/>
</dbReference>
<dbReference type="SFLD" id="SFLDS00003">
    <property type="entry name" value="Haloacid_Dehalogenase"/>
    <property type="match status" value="1"/>
</dbReference>
<dbReference type="Gene3D" id="2.70.150.10">
    <property type="entry name" value="Calcium-transporting ATPase, cytoplasmic transduction domain A"/>
    <property type="match status" value="1"/>
</dbReference>
<feature type="transmembrane region" description="Helical" evidence="12">
    <location>
        <begin position="779"/>
        <end position="797"/>
    </location>
</feature>
<name>A0A1F5DM95_9BACT</name>
<keyword evidence="11 12" id="KW-0472">Membrane</keyword>
<dbReference type="InterPro" id="IPR023214">
    <property type="entry name" value="HAD_sf"/>
</dbReference>
<keyword evidence="4" id="KW-0597">Phosphoprotein</keyword>
<reference evidence="14 15" key="1">
    <citation type="journal article" date="2016" name="Nat. Commun.">
        <title>Thousands of microbial genomes shed light on interconnected biogeochemical processes in an aquifer system.</title>
        <authorList>
            <person name="Anantharaman K."/>
            <person name="Brown C.T."/>
            <person name="Hug L.A."/>
            <person name="Sharon I."/>
            <person name="Castelle C.J."/>
            <person name="Probst A.J."/>
            <person name="Thomas B.C."/>
            <person name="Singh A."/>
            <person name="Wilkins M.J."/>
            <person name="Karaoz U."/>
            <person name="Brodie E.L."/>
            <person name="Williams K.H."/>
            <person name="Hubbard S.S."/>
            <person name="Banfield J.F."/>
        </authorList>
    </citation>
    <scope>NUCLEOTIDE SEQUENCE [LARGE SCALE GENOMIC DNA]</scope>
</reference>
<dbReference type="SFLD" id="SFLDG00002">
    <property type="entry name" value="C1.7:_P-type_atpase_like"/>
    <property type="match status" value="1"/>
</dbReference>
<dbReference type="InterPro" id="IPR004014">
    <property type="entry name" value="ATPase_P-typ_cation-transptr_N"/>
</dbReference>
<keyword evidence="9" id="KW-1278">Translocase</keyword>
<dbReference type="EMBL" id="MEZT01000027">
    <property type="protein sequence ID" value="OGD56136.1"/>
    <property type="molecule type" value="Genomic_DNA"/>
</dbReference>
<feature type="transmembrane region" description="Helical" evidence="12">
    <location>
        <begin position="80"/>
        <end position="96"/>
    </location>
</feature>
<evidence type="ECO:0000256" key="2">
    <source>
        <dbReference type="ARBA" id="ARBA00005675"/>
    </source>
</evidence>
<dbReference type="InterPro" id="IPR059000">
    <property type="entry name" value="ATPase_P-type_domA"/>
</dbReference>
<dbReference type="InterPro" id="IPR036412">
    <property type="entry name" value="HAD-like_sf"/>
</dbReference>
<feature type="transmembrane region" description="Helical" evidence="12">
    <location>
        <begin position="639"/>
        <end position="661"/>
    </location>
</feature>
<evidence type="ECO:0000256" key="4">
    <source>
        <dbReference type="ARBA" id="ARBA00022553"/>
    </source>
</evidence>
<comment type="subcellular location">
    <subcellularLocation>
        <location evidence="1">Cell membrane</location>
        <topology evidence="1">Multi-pass membrane protein</topology>
    </subcellularLocation>
</comment>
<evidence type="ECO:0000256" key="1">
    <source>
        <dbReference type="ARBA" id="ARBA00004651"/>
    </source>
</evidence>
<dbReference type="FunFam" id="2.70.150.10:FF:000160">
    <property type="entry name" value="Sarcoplasmic/endoplasmic reticulum calcium ATPase 1"/>
    <property type="match status" value="1"/>
</dbReference>
<evidence type="ECO:0000259" key="13">
    <source>
        <dbReference type="SMART" id="SM00831"/>
    </source>
</evidence>
<evidence type="ECO:0000256" key="3">
    <source>
        <dbReference type="ARBA" id="ARBA00022475"/>
    </source>
</evidence>
<feature type="transmembrane region" description="Helical" evidence="12">
    <location>
        <begin position="738"/>
        <end position="758"/>
    </location>
</feature>
<feature type="domain" description="Cation-transporting P-type ATPase N-terminal" evidence="13">
    <location>
        <begin position="3"/>
        <end position="76"/>
    </location>
</feature>
<dbReference type="InterPro" id="IPR006068">
    <property type="entry name" value="ATPase_P-typ_cation-transptr_C"/>
</dbReference>
<comment type="caution">
    <text evidence="14">The sequence shown here is derived from an EMBL/GenBank/DDBJ whole genome shotgun (WGS) entry which is preliminary data.</text>
</comment>
<protein>
    <recommendedName>
        <fullName evidence="13">Cation-transporting P-type ATPase N-terminal domain-containing protein</fullName>
    </recommendedName>
</protein>
<feature type="transmembrane region" description="Helical" evidence="12">
    <location>
        <begin position="245"/>
        <end position="262"/>
    </location>
</feature>
<dbReference type="SUPFAM" id="SSF81665">
    <property type="entry name" value="Calcium ATPase, transmembrane domain M"/>
    <property type="match status" value="1"/>
</dbReference>
<dbReference type="Proteomes" id="UP000178764">
    <property type="component" value="Unassembled WGS sequence"/>
</dbReference>